<dbReference type="InterPro" id="IPR035906">
    <property type="entry name" value="MetI-like_sf"/>
</dbReference>
<evidence type="ECO:0000256" key="1">
    <source>
        <dbReference type="ARBA" id="ARBA00004651"/>
    </source>
</evidence>
<organism evidence="9 10">
    <name type="scientific">Microtetraspora malaysiensis</name>
    <dbReference type="NCBI Taxonomy" id="161358"/>
    <lineage>
        <taxon>Bacteria</taxon>
        <taxon>Bacillati</taxon>
        <taxon>Actinomycetota</taxon>
        <taxon>Actinomycetes</taxon>
        <taxon>Streptosporangiales</taxon>
        <taxon>Streptosporangiaceae</taxon>
        <taxon>Microtetraspora</taxon>
    </lineage>
</organism>
<proteinExistence type="inferred from homology"/>
<dbReference type="PROSITE" id="PS50928">
    <property type="entry name" value="ABC_TM1"/>
    <property type="match status" value="1"/>
</dbReference>
<evidence type="ECO:0000313" key="9">
    <source>
        <dbReference type="EMBL" id="MFF3666798.1"/>
    </source>
</evidence>
<gene>
    <name evidence="9" type="ORF">ACFYXI_14465</name>
</gene>
<evidence type="ECO:0000256" key="2">
    <source>
        <dbReference type="ARBA" id="ARBA00022448"/>
    </source>
</evidence>
<accession>A0ABW6SPH8</accession>
<feature type="transmembrane region" description="Helical" evidence="7">
    <location>
        <begin position="95"/>
        <end position="115"/>
    </location>
</feature>
<name>A0ABW6SPH8_9ACTN</name>
<dbReference type="InterPro" id="IPR000515">
    <property type="entry name" value="MetI-like"/>
</dbReference>
<feature type="transmembrane region" description="Helical" evidence="7">
    <location>
        <begin position="219"/>
        <end position="241"/>
    </location>
</feature>
<keyword evidence="6 7" id="KW-0472">Membrane</keyword>
<dbReference type="EMBL" id="JBIASD010000008">
    <property type="protein sequence ID" value="MFF3666798.1"/>
    <property type="molecule type" value="Genomic_DNA"/>
</dbReference>
<dbReference type="PANTHER" id="PTHR30151:SF16">
    <property type="entry name" value="ABC TRANSPORTER PERMEASE PROTEIN"/>
    <property type="match status" value="1"/>
</dbReference>
<keyword evidence="3" id="KW-1003">Cell membrane</keyword>
<evidence type="ECO:0000259" key="8">
    <source>
        <dbReference type="PROSITE" id="PS50928"/>
    </source>
</evidence>
<dbReference type="Gene3D" id="1.10.3720.10">
    <property type="entry name" value="MetI-like"/>
    <property type="match status" value="1"/>
</dbReference>
<comment type="similarity">
    <text evidence="7">Belongs to the binding-protein-dependent transport system permease family.</text>
</comment>
<dbReference type="PANTHER" id="PTHR30151">
    <property type="entry name" value="ALKANE SULFONATE ABC TRANSPORTER-RELATED, MEMBRANE SUBUNIT"/>
    <property type="match status" value="1"/>
</dbReference>
<protein>
    <submittedName>
        <fullName evidence="9">ABC transporter permease</fullName>
    </submittedName>
</protein>
<dbReference type="Proteomes" id="UP001602013">
    <property type="component" value="Unassembled WGS sequence"/>
</dbReference>
<dbReference type="Pfam" id="PF00528">
    <property type="entry name" value="BPD_transp_1"/>
    <property type="match status" value="1"/>
</dbReference>
<feature type="transmembrane region" description="Helical" evidence="7">
    <location>
        <begin position="6"/>
        <end position="26"/>
    </location>
</feature>
<evidence type="ECO:0000256" key="5">
    <source>
        <dbReference type="ARBA" id="ARBA00022989"/>
    </source>
</evidence>
<keyword evidence="2 7" id="KW-0813">Transport</keyword>
<keyword evidence="4 7" id="KW-0812">Transmembrane</keyword>
<evidence type="ECO:0000256" key="6">
    <source>
        <dbReference type="ARBA" id="ARBA00023136"/>
    </source>
</evidence>
<feature type="transmembrane region" description="Helical" evidence="7">
    <location>
        <begin position="61"/>
        <end position="83"/>
    </location>
</feature>
<reference evidence="9 10" key="1">
    <citation type="submission" date="2024-10" db="EMBL/GenBank/DDBJ databases">
        <title>The Natural Products Discovery Center: Release of the First 8490 Sequenced Strains for Exploring Actinobacteria Biosynthetic Diversity.</title>
        <authorList>
            <person name="Kalkreuter E."/>
            <person name="Kautsar S.A."/>
            <person name="Yang D."/>
            <person name="Bader C.D."/>
            <person name="Teijaro C.N."/>
            <person name="Fluegel L."/>
            <person name="Davis C.M."/>
            <person name="Simpson J.R."/>
            <person name="Lauterbach L."/>
            <person name="Steele A.D."/>
            <person name="Gui C."/>
            <person name="Meng S."/>
            <person name="Li G."/>
            <person name="Viehrig K."/>
            <person name="Ye F."/>
            <person name="Su P."/>
            <person name="Kiefer A.F."/>
            <person name="Nichols A."/>
            <person name="Cepeda A.J."/>
            <person name="Yan W."/>
            <person name="Fan B."/>
            <person name="Jiang Y."/>
            <person name="Adhikari A."/>
            <person name="Zheng C.-J."/>
            <person name="Schuster L."/>
            <person name="Cowan T.M."/>
            <person name="Smanski M.J."/>
            <person name="Chevrette M.G."/>
            <person name="De Carvalho L.P.S."/>
            <person name="Shen B."/>
        </authorList>
    </citation>
    <scope>NUCLEOTIDE SEQUENCE [LARGE SCALE GENOMIC DNA]</scope>
    <source>
        <strain evidence="9 10">NPDC002173</strain>
    </source>
</reference>
<keyword evidence="10" id="KW-1185">Reference proteome</keyword>
<evidence type="ECO:0000256" key="7">
    <source>
        <dbReference type="RuleBase" id="RU363032"/>
    </source>
</evidence>
<sequence>MNYARVLRGAAGVAGFLAVAELVGLSGLVDDRFLPRMSVVLGAAAGLVADPDFLADAGATLTVWALGLLLTVALAVPAGLLLGTLPRAEAAVRPLIEFLRPIPSVAVIPLAILLFSDNLHLKLAVIVYAASWPVLINTIYGLKDVDPLAKETLRSFGFGPIPVLARVALPSAAPFIATGIRVASGIAVILAISAELMAGGSEGVGVYITEAASGSRVDLMLAATLWAGLFGLVADAVMVAVERRLFRWHHVRTGGAR</sequence>
<keyword evidence="5 7" id="KW-1133">Transmembrane helix</keyword>
<evidence type="ECO:0000313" key="10">
    <source>
        <dbReference type="Proteomes" id="UP001602013"/>
    </source>
</evidence>
<feature type="transmembrane region" description="Helical" evidence="7">
    <location>
        <begin position="121"/>
        <end position="142"/>
    </location>
</feature>
<feature type="domain" description="ABC transmembrane type-1" evidence="8">
    <location>
        <begin position="57"/>
        <end position="238"/>
    </location>
</feature>
<evidence type="ECO:0000256" key="4">
    <source>
        <dbReference type="ARBA" id="ARBA00022692"/>
    </source>
</evidence>
<dbReference type="SUPFAM" id="SSF161098">
    <property type="entry name" value="MetI-like"/>
    <property type="match status" value="1"/>
</dbReference>
<comment type="subcellular location">
    <subcellularLocation>
        <location evidence="1 7">Cell membrane</location>
        <topology evidence="1 7">Multi-pass membrane protein</topology>
    </subcellularLocation>
</comment>
<evidence type="ECO:0000256" key="3">
    <source>
        <dbReference type="ARBA" id="ARBA00022475"/>
    </source>
</evidence>
<comment type="caution">
    <text evidence="9">The sequence shown here is derived from an EMBL/GenBank/DDBJ whole genome shotgun (WGS) entry which is preliminary data.</text>
</comment>
<dbReference type="RefSeq" id="WP_387411485.1">
    <property type="nucleotide sequence ID" value="NZ_JBIASD010000008.1"/>
</dbReference>